<name>A0ABS3YZK6_9BACT</name>
<comment type="caution">
    <text evidence="2">The sequence shown here is derived from an EMBL/GenBank/DDBJ whole genome shotgun (WGS) entry which is preliminary data.</text>
</comment>
<proteinExistence type="predicted"/>
<sequence length="252" mass="29543">MKLILQILLSFYSLVSFGQTQETTTIKLSTGDCRRSEAYSWRVADTIKFYKLPEDTLVYKIIPRQYRQRPIKIENAYPGNYKLTYKNLYDQEVIEQIILTNQSTNSIVICPDKLLAYPQNTLAKLQDKDLISINFHTQGCFHSGFQKLIIIKESDKFVARLYSLSWEYVKKRGKTVMKYGDSTLLKATIMTSQNIQDLIRFENELNYAKDDGCTTTDWYDFKSKYLNIKKTDGTCSWLGFYYLKKSLFKEID</sequence>
<accession>A0ABS3YZK6</accession>
<reference evidence="2 3" key="1">
    <citation type="submission" date="2021-03" db="EMBL/GenBank/DDBJ databases">
        <title>Assistant Professor.</title>
        <authorList>
            <person name="Huq M.A."/>
        </authorList>
    </citation>
    <scope>NUCLEOTIDE SEQUENCE [LARGE SCALE GENOMIC DNA]</scope>
    <source>
        <strain evidence="2 3">MAH-29</strain>
    </source>
</reference>
<dbReference type="RefSeq" id="WP_209141410.1">
    <property type="nucleotide sequence ID" value="NZ_JAGHKO010000006.1"/>
</dbReference>
<evidence type="ECO:0000256" key="1">
    <source>
        <dbReference type="SAM" id="SignalP"/>
    </source>
</evidence>
<feature type="chain" id="PRO_5047251274" evidence="1">
    <location>
        <begin position="19"/>
        <end position="252"/>
    </location>
</feature>
<keyword evidence="3" id="KW-1185">Reference proteome</keyword>
<gene>
    <name evidence="2" type="ORF">J7I42_23935</name>
</gene>
<dbReference type="Proteomes" id="UP000677244">
    <property type="component" value="Unassembled WGS sequence"/>
</dbReference>
<feature type="signal peptide" evidence="1">
    <location>
        <begin position="1"/>
        <end position="18"/>
    </location>
</feature>
<dbReference type="EMBL" id="JAGHKO010000006">
    <property type="protein sequence ID" value="MBO9203356.1"/>
    <property type="molecule type" value="Genomic_DNA"/>
</dbReference>
<evidence type="ECO:0000313" key="3">
    <source>
        <dbReference type="Proteomes" id="UP000677244"/>
    </source>
</evidence>
<protein>
    <submittedName>
        <fullName evidence="2">Uncharacterized protein</fullName>
    </submittedName>
</protein>
<organism evidence="2 3">
    <name type="scientific">Niastella soli</name>
    <dbReference type="NCBI Taxonomy" id="2821487"/>
    <lineage>
        <taxon>Bacteria</taxon>
        <taxon>Pseudomonadati</taxon>
        <taxon>Bacteroidota</taxon>
        <taxon>Chitinophagia</taxon>
        <taxon>Chitinophagales</taxon>
        <taxon>Chitinophagaceae</taxon>
        <taxon>Niastella</taxon>
    </lineage>
</organism>
<keyword evidence="1" id="KW-0732">Signal</keyword>
<evidence type="ECO:0000313" key="2">
    <source>
        <dbReference type="EMBL" id="MBO9203356.1"/>
    </source>
</evidence>